<sequence>MSHSPLCWIELGKRKVLGPKLVVETEDKVQLIQDKLKAASNKQKSYAEFKRHEIEYEVGDHVFLKLELPSKLDHIRDVFHVSMLRCYRFDPSHVVPLEEIGLRLDLSFEEELIQILDHEVKVLRRKTIPLVKNHGSKSTTWEPEDLMHHQYPHFFESGDLAKEPEINFPQQSWSQLDTVFRVVLWVPIRVFNQLRNKVCENHPKTRRVTDHVPGRLHSCRPCGILVDHVVDHVVPFGQFLGMIFWSKHIVRAKNPQLDHKIICMAAQLQIYVSGTQPRIGVIRWMDSMVLYSVIGGMEMKSLDDTWPCRQAVCLTGLSHTPMSQAV</sequence>
<name>A0A5B6WGM6_9ROSI</name>
<proteinExistence type="predicted"/>
<evidence type="ECO:0000313" key="1">
    <source>
        <dbReference type="EMBL" id="KAA3480593.1"/>
    </source>
</evidence>
<dbReference type="PANTHER" id="PTHR46148">
    <property type="entry name" value="CHROMO DOMAIN-CONTAINING PROTEIN"/>
    <property type="match status" value="1"/>
</dbReference>
<gene>
    <name evidence="1" type="ORF">EPI10_021013</name>
</gene>
<dbReference type="OrthoDB" id="996762at2759"/>
<protein>
    <submittedName>
        <fullName evidence="1">DNA/RNA polymerases superfamily protein</fullName>
    </submittedName>
</protein>
<dbReference type="EMBL" id="SMMG02000003">
    <property type="protein sequence ID" value="KAA3480593.1"/>
    <property type="molecule type" value="Genomic_DNA"/>
</dbReference>
<dbReference type="AlphaFoldDB" id="A0A5B6WGM6"/>
<comment type="caution">
    <text evidence="1">The sequence shown here is derived from an EMBL/GenBank/DDBJ whole genome shotgun (WGS) entry which is preliminary data.</text>
</comment>
<reference evidence="2" key="1">
    <citation type="journal article" date="2019" name="Plant Biotechnol. J.">
        <title>Genome sequencing of the Australian wild diploid species Gossypium australe highlights disease resistance and delayed gland morphogenesis.</title>
        <authorList>
            <person name="Cai Y."/>
            <person name="Cai X."/>
            <person name="Wang Q."/>
            <person name="Wang P."/>
            <person name="Zhang Y."/>
            <person name="Cai C."/>
            <person name="Xu Y."/>
            <person name="Wang K."/>
            <person name="Zhou Z."/>
            <person name="Wang C."/>
            <person name="Geng S."/>
            <person name="Li B."/>
            <person name="Dong Q."/>
            <person name="Hou Y."/>
            <person name="Wang H."/>
            <person name="Ai P."/>
            <person name="Liu Z."/>
            <person name="Yi F."/>
            <person name="Sun M."/>
            <person name="An G."/>
            <person name="Cheng J."/>
            <person name="Zhang Y."/>
            <person name="Shi Q."/>
            <person name="Xie Y."/>
            <person name="Shi X."/>
            <person name="Chang Y."/>
            <person name="Huang F."/>
            <person name="Chen Y."/>
            <person name="Hong S."/>
            <person name="Mi L."/>
            <person name="Sun Q."/>
            <person name="Zhang L."/>
            <person name="Zhou B."/>
            <person name="Peng R."/>
            <person name="Zhang X."/>
            <person name="Liu F."/>
        </authorList>
    </citation>
    <scope>NUCLEOTIDE SEQUENCE [LARGE SCALE GENOMIC DNA]</scope>
    <source>
        <strain evidence="2">cv. PA1801</strain>
    </source>
</reference>
<dbReference type="PANTHER" id="PTHR46148:SF44">
    <property type="entry name" value="GAG-POL POLYPROTEIN"/>
    <property type="match status" value="1"/>
</dbReference>
<organism evidence="1 2">
    <name type="scientific">Gossypium australe</name>
    <dbReference type="NCBI Taxonomy" id="47621"/>
    <lineage>
        <taxon>Eukaryota</taxon>
        <taxon>Viridiplantae</taxon>
        <taxon>Streptophyta</taxon>
        <taxon>Embryophyta</taxon>
        <taxon>Tracheophyta</taxon>
        <taxon>Spermatophyta</taxon>
        <taxon>Magnoliopsida</taxon>
        <taxon>eudicotyledons</taxon>
        <taxon>Gunneridae</taxon>
        <taxon>Pentapetalae</taxon>
        <taxon>rosids</taxon>
        <taxon>malvids</taxon>
        <taxon>Malvales</taxon>
        <taxon>Malvaceae</taxon>
        <taxon>Malvoideae</taxon>
        <taxon>Gossypium</taxon>
    </lineage>
</organism>
<accession>A0A5B6WGM6</accession>
<keyword evidence="2" id="KW-1185">Reference proteome</keyword>
<dbReference type="Proteomes" id="UP000325315">
    <property type="component" value="Unassembled WGS sequence"/>
</dbReference>
<evidence type="ECO:0000313" key="2">
    <source>
        <dbReference type="Proteomes" id="UP000325315"/>
    </source>
</evidence>